<organism evidence="7 8">
    <name type="scientific">Planococcus halocryophilus</name>
    <dbReference type="NCBI Taxonomy" id="1215089"/>
    <lineage>
        <taxon>Bacteria</taxon>
        <taxon>Bacillati</taxon>
        <taxon>Bacillota</taxon>
        <taxon>Bacilli</taxon>
        <taxon>Bacillales</taxon>
        <taxon>Caryophanaceae</taxon>
        <taxon>Planococcus</taxon>
    </lineage>
</organism>
<dbReference type="PANTHER" id="PTHR13693:SF3">
    <property type="entry name" value="LD36009P"/>
    <property type="match status" value="1"/>
</dbReference>
<dbReference type="KEGG" id="phc:BBI08_09590"/>
<evidence type="ECO:0000259" key="6">
    <source>
        <dbReference type="Pfam" id="PF00155"/>
    </source>
</evidence>
<dbReference type="RefSeq" id="WP_065528225.1">
    <property type="nucleotide sequence ID" value="NZ_CP016537.2"/>
</dbReference>
<comment type="cofactor">
    <cofactor evidence="1 5">
        <name>pyridoxal 5'-phosphate</name>
        <dbReference type="ChEBI" id="CHEBI:597326"/>
    </cofactor>
</comment>
<dbReference type="InterPro" id="IPR004839">
    <property type="entry name" value="Aminotransferase_I/II_large"/>
</dbReference>
<dbReference type="InterPro" id="IPR015424">
    <property type="entry name" value="PyrdxlP-dep_Trfase"/>
</dbReference>
<keyword evidence="8" id="KW-1185">Reference proteome</keyword>
<comment type="similarity">
    <text evidence="5">Belongs to the class-II pyridoxal-phosphate-dependent aminotransferase family.</text>
</comment>
<evidence type="ECO:0000256" key="4">
    <source>
        <dbReference type="ARBA" id="ARBA00022898"/>
    </source>
</evidence>
<feature type="domain" description="Aminotransferase class I/classII large" evidence="6">
    <location>
        <begin position="41"/>
        <end position="383"/>
    </location>
</feature>
<evidence type="ECO:0000313" key="7">
    <source>
        <dbReference type="EMBL" id="ANU14094.1"/>
    </source>
</evidence>
<reference evidence="8" key="1">
    <citation type="submission" date="2016-07" db="EMBL/GenBank/DDBJ databases">
        <authorList>
            <person name="See-Too W.S."/>
        </authorList>
    </citation>
    <scope>NUCLEOTIDE SEQUENCE [LARGE SCALE GENOMIC DNA]</scope>
    <source>
        <strain evidence="8">DSM 24743</strain>
    </source>
</reference>
<keyword evidence="4 5" id="KW-0663">Pyridoxal phosphate</keyword>
<dbReference type="InterPro" id="IPR015422">
    <property type="entry name" value="PyrdxlP-dep_Trfase_small"/>
</dbReference>
<sequence length="396" mass="42979">MSKKLDAFLDENLTELKEQGLYNEIDPVEGPNGAIIKVRGKDLINLSSNNYLGLATNENLKQVAKDAIDKYGVGAGAVRTINGTLDLHVKLEEKLAEFKGTEAAISYQSGFNCNMAAISAVMDKNDAILSDQLNHASIIDGCRLSKAKIIAFKHSDMEDLRMKAKEATESGLYNKVMVITDGVFSMDGDIAKLPEIVEIAKEFDLITYVDDAHGSGVTGKGKGTVKHFGLEKEIDMQMGTLSKAVGVVGGYVAGKKNLIDWLKVRSRPFLFSTAVTPGDVAAITAAVQMIIDSTELHDKLWENGDYLKKGLDALGFDIGHSETPITPCIIGDEKLTQEFSKRLFEEGVYAKSIVFPTVPKGTGRVRNMPTAAHSKEMLDEAIATYEKVGKELGVIN</sequence>
<dbReference type="Gene3D" id="3.90.1150.10">
    <property type="entry name" value="Aspartate Aminotransferase, domain 1"/>
    <property type="match status" value="1"/>
</dbReference>
<evidence type="ECO:0000256" key="5">
    <source>
        <dbReference type="RuleBase" id="RU003693"/>
    </source>
</evidence>
<comment type="subunit">
    <text evidence="2">Homodimer.</text>
</comment>
<reference evidence="8" key="2">
    <citation type="submission" date="2016-10" db="EMBL/GenBank/DDBJ databases">
        <authorList>
            <person name="See-Too W.S."/>
        </authorList>
    </citation>
    <scope>NUCLEOTIDE SEQUENCE [LARGE SCALE GENOMIC DNA]</scope>
    <source>
        <strain evidence="8">DSM 24743</strain>
    </source>
</reference>
<evidence type="ECO:0000256" key="1">
    <source>
        <dbReference type="ARBA" id="ARBA00001933"/>
    </source>
</evidence>
<proteinExistence type="inferred from homology"/>
<dbReference type="InterPro" id="IPR050087">
    <property type="entry name" value="AON_synthase_class-II"/>
</dbReference>
<dbReference type="InterPro" id="IPR001917">
    <property type="entry name" value="Aminotrans_II_pyridoxalP_BS"/>
</dbReference>
<accession>A0A1C7DRR8</accession>
<dbReference type="STRING" id="1215089.BBI08_09590"/>
<dbReference type="NCBIfam" id="NF005394">
    <property type="entry name" value="PRK06939.1"/>
    <property type="match status" value="1"/>
</dbReference>
<dbReference type="Pfam" id="PF00155">
    <property type="entry name" value="Aminotran_1_2"/>
    <property type="match status" value="1"/>
</dbReference>
<dbReference type="InterPro" id="IPR010962">
    <property type="entry name" value="AONS_Archaea/Firmicutes"/>
</dbReference>
<dbReference type="FunFam" id="3.40.640.10:FF:000006">
    <property type="entry name" value="5-aminolevulinate synthase, mitochondrial"/>
    <property type="match status" value="1"/>
</dbReference>
<evidence type="ECO:0000256" key="2">
    <source>
        <dbReference type="ARBA" id="ARBA00011738"/>
    </source>
</evidence>
<dbReference type="SUPFAM" id="SSF53383">
    <property type="entry name" value="PLP-dependent transferases"/>
    <property type="match status" value="1"/>
</dbReference>
<keyword evidence="3 7" id="KW-0808">Transferase</keyword>
<dbReference type="CDD" id="cd06454">
    <property type="entry name" value="KBL_like"/>
    <property type="match status" value="1"/>
</dbReference>
<dbReference type="OrthoDB" id="9807157at2"/>
<evidence type="ECO:0000256" key="3">
    <source>
        <dbReference type="ARBA" id="ARBA00022679"/>
    </source>
</evidence>
<dbReference type="Gene3D" id="3.40.640.10">
    <property type="entry name" value="Type I PLP-dependent aspartate aminotransferase-like (Major domain)"/>
    <property type="match status" value="1"/>
</dbReference>
<gene>
    <name evidence="7" type="ORF">BBI08_09590</name>
</gene>
<dbReference type="InterPro" id="IPR015421">
    <property type="entry name" value="PyrdxlP-dep_Trfase_major"/>
</dbReference>
<protein>
    <submittedName>
        <fullName evidence="7">Glycine C-acetyltransferase</fullName>
    </submittedName>
</protein>
<dbReference type="PROSITE" id="PS00599">
    <property type="entry name" value="AA_TRANSFER_CLASS_2"/>
    <property type="match status" value="1"/>
</dbReference>
<dbReference type="GO" id="GO:0016740">
    <property type="term" value="F:transferase activity"/>
    <property type="evidence" value="ECO:0007669"/>
    <property type="project" value="UniProtKB-KW"/>
</dbReference>
<name>A0A1C7DRR8_9BACL</name>
<dbReference type="AlphaFoldDB" id="A0A1C7DRR8"/>
<dbReference type="PANTHER" id="PTHR13693">
    <property type="entry name" value="CLASS II AMINOTRANSFERASE/8-AMINO-7-OXONONANOATE SYNTHASE"/>
    <property type="match status" value="1"/>
</dbReference>
<dbReference type="Proteomes" id="UP000092687">
    <property type="component" value="Chromosome"/>
</dbReference>
<evidence type="ECO:0000313" key="8">
    <source>
        <dbReference type="Proteomes" id="UP000092687"/>
    </source>
</evidence>
<dbReference type="EMBL" id="CP016537">
    <property type="protein sequence ID" value="ANU14094.1"/>
    <property type="molecule type" value="Genomic_DNA"/>
</dbReference>
<dbReference type="GO" id="GO:0030170">
    <property type="term" value="F:pyridoxal phosphate binding"/>
    <property type="evidence" value="ECO:0007669"/>
    <property type="project" value="InterPro"/>
</dbReference>
<dbReference type="NCBIfam" id="TIGR01825">
    <property type="entry name" value="gly_Cac_T_rel"/>
    <property type="match status" value="1"/>
</dbReference>